<dbReference type="Gene3D" id="2.130.10.10">
    <property type="entry name" value="YVTN repeat-like/Quinoprotein amine dehydrogenase"/>
    <property type="match status" value="4"/>
</dbReference>
<name>K0K0M4_SACES</name>
<dbReference type="AlphaFoldDB" id="K0K0M4"/>
<dbReference type="InterPro" id="IPR050505">
    <property type="entry name" value="WDR55/POC1"/>
</dbReference>
<dbReference type="InterPro" id="IPR015943">
    <property type="entry name" value="WD40/YVTN_repeat-like_dom_sf"/>
</dbReference>
<dbReference type="Gene3D" id="3.40.50.300">
    <property type="entry name" value="P-loop containing nucleotide triphosphate hydrolases"/>
    <property type="match status" value="1"/>
</dbReference>
<evidence type="ECO:0000313" key="6">
    <source>
        <dbReference type="Proteomes" id="UP000006281"/>
    </source>
</evidence>
<dbReference type="EMBL" id="HE804045">
    <property type="protein sequence ID" value="CCH33800.1"/>
    <property type="molecule type" value="Genomic_DNA"/>
</dbReference>
<dbReference type="SUPFAM" id="SSF50998">
    <property type="entry name" value="Quinoprotein alcohol dehydrogenase-like"/>
    <property type="match status" value="1"/>
</dbReference>
<dbReference type="STRING" id="1179773.BN6_65620"/>
<evidence type="ECO:0000313" key="5">
    <source>
        <dbReference type="EMBL" id="CCH33800.1"/>
    </source>
</evidence>
<dbReference type="InterPro" id="IPR011047">
    <property type="entry name" value="Quinoprotein_ADH-like_sf"/>
</dbReference>
<dbReference type="PROSITE" id="PS50082">
    <property type="entry name" value="WD_REPEATS_2"/>
    <property type="match status" value="2"/>
</dbReference>
<dbReference type="SMART" id="SM00530">
    <property type="entry name" value="HTH_XRE"/>
    <property type="match status" value="1"/>
</dbReference>
<proteinExistence type="predicted"/>
<evidence type="ECO:0000256" key="2">
    <source>
        <dbReference type="ARBA" id="ARBA00022737"/>
    </source>
</evidence>
<dbReference type="HOGENOM" id="CLU_002352_0_2_11"/>
<evidence type="ECO:0000256" key="1">
    <source>
        <dbReference type="ARBA" id="ARBA00022574"/>
    </source>
</evidence>
<dbReference type="SUPFAM" id="SSF101908">
    <property type="entry name" value="Putative isomerase YbhE"/>
    <property type="match status" value="1"/>
</dbReference>
<organism evidence="5 6">
    <name type="scientific">Saccharothrix espanaensis (strain ATCC 51144 / DSM 44229 / JCM 9112 / NBRC 15066 / NRRL 15764)</name>
    <dbReference type="NCBI Taxonomy" id="1179773"/>
    <lineage>
        <taxon>Bacteria</taxon>
        <taxon>Bacillati</taxon>
        <taxon>Actinomycetota</taxon>
        <taxon>Actinomycetes</taxon>
        <taxon>Pseudonocardiales</taxon>
        <taxon>Pseudonocardiaceae</taxon>
        <taxon>Saccharothrix</taxon>
    </lineage>
</organism>
<evidence type="ECO:0000259" key="4">
    <source>
        <dbReference type="SMART" id="SM00530"/>
    </source>
</evidence>
<dbReference type="SUPFAM" id="SSF52540">
    <property type="entry name" value="P-loop containing nucleoside triphosphate hydrolases"/>
    <property type="match status" value="1"/>
</dbReference>
<gene>
    <name evidence="5" type="ordered locus">BN6_65620</name>
</gene>
<dbReference type="PANTHER" id="PTHR44019:SF8">
    <property type="entry name" value="POC1 CENTRIOLAR PROTEIN HOMOLOG"/>
    <property type="match status" value="1"/>
</dbReference>
<sequence length="1236" mass="130977">MARRESPLDEGAGELGVFAGQLRKLREQAGSPTYRQLSRNAHYSAAALSEAANGRKRPSLAVTLAYVRACGGDVGWWEERWRELAAGDRAPSPTDRHAPPYAGLAAFQVGDADRFFGRDRLVGELVELVANRRFVGVFGASGSGKSSLLRAGLAARATGPVLVVTPGARPVEELAVHVAAFAGKPPGSLVEEFTAYPQNLHLRVRQRLVAGDDDLLLVVDQLEELFTVCPDPAQRTAFLAALTTAAAAPTSRLRVVLGVRADFLGHCGRYPELVAALRGGHVLVGPMTADELREAIVEPAAAAGCKVETALVTRLVSDAAGQPAALPLVSHALLETWRRRRGMALTLTGYEAAGGVEHSVARSAEAVYLGLTEPRRALAKQVFLRLVAVDAGSADVKRRVARDEVDHPEVLAVLADARLVVLDRDTVEVAHEALIRSWPRLRDWIAEDRAGLRVQRMLTEATRVWEAFDREPGSLYRGARLAVAREWAAGPTARPTPAEARFLDASIGAQEAVAAAETRRTRRLRQLIGVLGVLLLLAGLSTVRAGRAELAATEQLHIAMARKVLSEAAGLRDQNPALALQLTLAAHRLRPLPETRDALFDAFTTPYSTRVAPGRRLEVNAARSLLALVGDGADPDIDLWDFADPHRPVRRGVVPGMGDLAFRRDGRLLAVTGRHPVLVDVADPGNPREVGRLVHPEVDDSPVSVAFAPGGRYLAVGYQHRSPVVWDLADLRRPVPGPDLGALPGLAGAAWDTAAFLTDDVLLVQDAGRIRLCRLSDPGRPVEFAPHDGRATAFAVAADARVVVTAGEDRGVDVWDFADLEHPVRTASVDHASGVIRRLALGEGGRALVVGADDRTGGIWDLTDRTAPALLTDLTGRLGDTLALGVGGRAVVVAGLDGTARLMDFADLPLGQPTRIRAVDVAAGRGLALTLDVEGVLRLADISGPRGLRTAWRLTRHPGPVLAAALSPGGDRLVTIGAGQVARVWRTTNPAAPEQVGEFPGGSAVRFSPDGAFFAVGAPGGGFDLRGTATLGIVSRARTAVDEVPGVAEFAFDPAGGRLLVSTQDGRIAVWDVSDPIRPARRPGAIGFTTSSRAAVGPGGHPVVVDERRRAVHWREVPGQPDSVVRGDLMGDVRSLAVGGSLAAAAASDGDVHLFELAATAPPREVAVLSGKEGGTPLAFGPDGHTLVTGVGTSIVLRETDPRRVEERICATAHPRMTADEWRGHFPDLPFRPPCP</sequence>
<dbReference type="PROSITE" id="PS50294">
    <property type="entry name" value="WD_REPEATS_REGION"/>
    <property type="match status" value="1"/>
</dbReference>
<dbReference type="SMART" id="SM00320">
    <property type="entry name" value="WD40"/>
    <property type="match status" value="6"/>
</dbReference>
<dbReference type="InterPro" id="IPR001680">
    <property type="entry name" value="WD40_rpt"/>
</dbReference>
<keyword evidence="1 3" id="KW-0853">WD repeat</keyword>
<dbReference type="OrthoDB" id="192618at2"/>
<feature type="repeat" description="WD" evidence="3">
    <location>
        <begin position="784"/>
        <end position="816"/>
    </location>
</feature>
<evidence type="ECO:0000256" key="3">
    <source>
        <dbReference type="PROSITE-ProRule" id="PRU00221"/>
    </source>
</evidence>
<dbReference type="Proteomes" id="UP000006281">
    <property type="component" value="Chromosome"/>
</dbReference>
<dbReference type="PATRIC" id="fig|1179773.3.peg.6612"/>
<keyword evidence="6" id="KW-1185">Reference proteome</keyword>
<dbReference type="eggNOG" id="COG5276">
    <property type="taxonomic scope" value="Bacteria"/>
</dbReference>
<dbReference type="PANTHER" id="PTHR44019">
    <property type="entry name" value="WD REPEAT-CONTAINING PROTEIN 55"/>
    <property type="match status" value="1"/>
</dbReference>
<accession>K0K0M4</accession>
<dbReference type="KEGG" id="sesp:BN6_65620"/>
<feature type="domain" description="HTH cro/C1-type" evidence="4">
    <location>
        <begin position="21"/>
        <end position="77"/>
    </location>
</feature>
<keyword evidence="2" id="KW-0677">Repeat</keyword>
<reference evidence="5 6" key="1">
    <citation type="journal article" date="2012" name="BMC Genomics">
        <title>Complete genome sequence of Saccharothrix espanaensis DSM 44229T and comparison to the other completely sequenced Pseudonocardiaceae.</title>
        <authorList>
            <person name="Strobel T."/>
            <person name="Al-Dilaimi A."/>
            <person name="Blom J."/>
            <person name="Gessner A."/>
            <person name="Kalinowski J."/>
            <person name="Luzhetska M."/>
            <person name="Puhler A."/>
            <person name="Szczepanowski R."/>
            <person name="Bechthold A."/>
            <person name="Ruckert C."/>
        </authorList>
    </citation>
    <scope>NUCLEOTIDE SEQUENCE [LARGE SCALE GENOMIC DNA]</scope>
    <source>
        <strain evidence="6">ATCC 51144 / DSM 44229 / JCM 9112 / NBRC 15066 / NRRL 15764</strain>
    </source>
</reference>
<protein>
    <recommendedName>
        <fullName evidence="4">HTH cro/C1-type domain-containing protein</fullName>
    </recommendedName>
</protein>
<dbReference type="InterPro" id="IPR027417">
    <property type="entry name" value="P-loop_NTPase"/>
</dbReference>
<dbReference type="RefSeq" id="WP_015103911.1">
    <property type="nucleotide sequence ID" value="NC_019673.1"/>
</dbReference>
<feature type="repeat" description="WD" evidence="3">
    <location>
        <begin position="1047"/>
        <end position="1074"/>
    </location>
</feature>
<dbReference type="InterPro" id="IPR001387">
    <property type="entry name" value="Cro/C1-type_HTH"/>
</dbReference>
<dbReference type="InterPro" id="IPR049052">
    <property type="entry name" value="nSTAND1"/>
</dbReference>
<dbReference type="Pfam" id="PF20703">
    <property type="entry name" value="nSTAND1"/>
    <property type="match status" value="1"/>
</dbReference>
<dbReference type="CDD" id="cd00093">
    <property type="entry name" value="HTH_XRE"/>
    <property type="match status" value="1"/>
</dbReference>